<dbReference type="AlphaFoldDB" id="A0A7V0IAF2"/>
<organism evidence="1">
    <name type="scientific">Desulfofervidus auxilii</name>
    <dbReference type="NCBI Taxonomy" id="1621989"/>
    <lineage>
        <taxon>Bacteria</taxon>
        <taxon>Pseudomonadati</taxon>
        <taxon>Thermodesulfobacteriota</taxon>
        <taxon>Candidatus Desulfofervidia</taxon>
        <taxon>Candidatus Desulfofervidales</taxon>
        <taxon>Candidatus Desulfofervidaceae</taxon>
        <taxon>Candidatus Desulfofervidus</taxon>
    </lineage>
</organism>
<reference evidence="1" key="1">
    <citation type="journal article" date="2020" name="mSystems">
        <title>Genome- and Community-Level Interaction Insights into Carbon Utilization and Element Cycling Functions of Hydrothermarchaeota in Hydrothermal Sediment.</title>
        <authorList>
            <person name="Zhou Z."/>
            <person name="Liu Y."/>
            <person name="Xu W."/>
            <person name="Pan J."/>
            <person name="Luo Z.H."/>
            <person name="Li M."/>
        </authorList>
    </citation>
    <scope>NUCLEOTIDE SEQUENCE [LARGE SCALE GENOMIC DNA]</scope>
    <source>
        <strain evidence="1">HyVt-113</strain>
    </source>
</reference>
<dbReference type="SUPFAM" id="SSF52540">
    <property type="entry name" value="P-loop containing nucleoside triphosphate hydrolases"/>
    <property type="match status" value="1"/>
</dbReference>
<protein>
    <submittedName>
        <fullName evidence="1">Uncharacterized protein</fullName>
    </submittedName>
</protein>
<accession>A0A7V0IAF2</accession>
<sequence length="74" mass="8758">MGIKEFYKTHFGMENLFLHQKHFWDLALSNKFPILVKAPTGSGKTKEAEKVFKTAYWLKTRLKKKGQKWNVRSD</sequence>
<dbReference type="Gene3D" id="3.40.50.300">
    <property type="entry name" value="P-loop containing nucleotide triphosphate hydrolases"/>
    <property type="match status" value="1"/>
</dbReference>
<proteinExistence type="predicted"/>
<name>A0A7V0IAF2_DESA2</name>
<gene>
    <name evidence="1" type="ORF">ENF30_02610</name>
</gene>
<evidence type="ECO:0000313" key="1">
    <source>
        <dbReference type="EMBL" id="HDD35673.1"/>
    </source>
</evidence>
<dbReference type="EMBL" id="DQWQ01000113">
    <property type="protein sequence ID" value="HDD35673.1"/>
    <property type="molecule type" value="Genomic_DNA"/>
</dbReference>
<dbReference type="InterPro" id="IPR027417">
    <property type="entry name" value="P-loop_NTPase"/>
</dbReference>
<comment type="caution">
    <text evidence="1">The sequence shown here is derived from an EMBL/GenBank/DDBJ whole genome shotgun (WGS) entry which is preliminary data.</text>
</comment>
<dbReference type="Proteomes" id="UP000885706">
    <property type="component" value="Unassembled WGS sequence"/>
</dbReference>